<accession>A0AAJ0BRC1</accession>
<evidence type="ECO:0000313" key="2">
    <source>
        <dbReference type="Proteomes" id="UP001244011"/>
    </source>
</evidence>
<evidence type="ECO:0000313" key="1">
    <source>
        <dbReference type="EMBL" id="KAK1763058.1"/>
    </source>
</evidence>
<dbReference type="AlphaFoldDB" id="A0AAJ0BRC1"/>
<keyword evidence="2" id="KW-1185">Reference proteome</keyword>
<dbReference type="GeneID" id="85316070"/>
<reference evidence="1" key="1">
    <citation type="submission" date="2023-06" db="EMBL/GenBank/DDBJ databases">
        <title>Genome-scale phylogeny and comparative genomics of the fungal order Sordariales.</title>
        <authorList>
            <consortium name="Lawrence Berkeley National Laboratory"/>
            <person name="Hensen N."/>
            <person name="Bonometti L."/>
            <person name="Westerberg I."/>
            <person name="Brannstrom I.O."/>
            <person name="Guillou S."/>
            <person name="Cros-Aarteil S."/>
            <person name="Calhoun S."/>
            <person name="Haridas S."/>
            <person name="Kuo A."/>
            <person name="Mondo S."/>
            <person name="Pangilinan J."/>
            <person name="Riley R."/>
            <person name="Labutti K."/>
            <person name="Andreopoulos B."/>
            <person name="Lipzen A."/>
            <person name="Chen C."/>
            <person name="Yanf M."/>
            <person name="Daum C."/>
            <person name="Ng V."/>
            <person name="Clum A."/>
            <person name="Steindorff A."/>
            <person name="Ohm R."/>
            <person name="Martin F."/>
            <person name="Silar P."/>
            <person name="Natvig D."/>
            <person name="Lalanne C."/>
            <person name="Gautier V."/>
            <person name="Ament-Velasquez S.L."/>
            <person name="Kruys A."/>
            <person name="Hutchinson M.I."/>
            <person name="Powell A.J."/>
            <person name="Barry K."/>
            <person name="Miller A.N."/>
            <person name="Grigoriev I.V."/>
            <person name="Debuchy R."/>
            <person name="Gladieux P."/>
            <person name="Thoren M.H."/>
            <person name="Johannesson H."/>
        </authorList>
    </citation>
    <scope>NUCLEOTIDE SEQUENCE</scope>
    <source>
        <strain evidence="1">8032-3</strain>
    </source>
</reference>
<name>A0AAJ0BRC1_9PEZI</name>
<gene>
    <name evidence="1" type="ORF">QBC33DRAFT_623268</name>
</gene>
<proteinExistence type="predicted"/>
<comment type="caution">
    <text evidence="1">The sequence shown here is derived from an EMBL/GenBank/DDBJ whole genome shotgun (WGS) entry which is preliminary data.</text>
</comment>
<dbReference type="RefSeq" id="XP_060279271.1">
    <property type="nucleotide sequence ID" value="XM_060432883.1"/>
</dbReference>
<organism evidence="1 2">
    <name type="scientific">Phialemonium atrogriseum</name>
    <dbReference type="NCBI Taxonomy" id="1093897"/>
    <lineage>
        <taxon>Eukaryota</taxon>
        <taxon>Fungi</taxon>
        <taxon>Dikarya</taxon>
        <taxon>Ascomycota</taxon>
        <taxon>Pezizomycotina</taxon>
        <taxon>Sordariomycetes</taxon>
        <taxon>Sordariomycetidae</taxon>
        <taxon>Cephalothecales</taxon>
        <taxon>Cephalothecaceae</taxon>
        <taxon>Phialemonium</taxon>
    </lineage>
</organism>
<protein>
    <submittedName>
        <fullName evidence="1">Uncharacterized protein</fullName>
    </submittedName>
</protein>
<dbReference type="EMBL" id="MU839031">
    <property type="protein sequence ID" value="KAK1763058.1"/>
    <property type="molecule type" value="Genomic_DNA"/>
</dbReference>
<dbReference type="Proteomes" id="UP001244011">
    <property type="component" value="Unassembled WGS sequence"/>
</dbReference>
<sequence length="121" mass="13446">MFIPIKYHEHIAANYLNVWNGDLTLLNATFSPGVTLYIDRFPSQTGEGSEPVEVGTSEEFCDFVEQSRSGWEQYRFEGEPVTYNGTDFLILNECTGLADEADIAGDSLTLFHNLGLTSVTV</sequence>